<dbReference type="InterPro" id="IPR012910">
    <property type="entry name" value="Plug_dom"/>
</dbReference>
<dbReference type="Pfam" id="PF00593">
    <property type="entry name" value="TonB_dep_Rec_b-barrel"/>
    <property type="match status" value="1"/>
</dbReference>
<evidence type="ECO:0000313" key="13">
    <source>
        <dbReference type="EMBL" id="ROQ21694.1"/>
    </source>
</evidence>
<sequence length="999" mass="108826">MNPNRKSFQKRLIASVVASSALAGFSGGAFAQQGEPMLEEVVVTGIRGSLQQAMDIKRDATGVVDAISAEDIGKFPDTNLAESLQRITGVSIDRRNGEGSSVTIRGFGGDNNMVTLNGRQLPAASTFGGGSGASGTRGGGTRAFDFANLASESVSGLEVYKTGRASIATGGIGGTINIKTARPLDRGTEGSVGFKAVHDTTTLTGDDLTPELSGIFSWTDDSDTFGVSLAASFQERDSGAAGATSNDWNIGRWGEDELYSFTDDAVIENAPEDGQLYGRPNDVRYSVSDRHRERTNAMLTLQFQPQDNLTLTGDLVYAENYLTEHRGEQTFWYANGNTVDRLVFDDSAVATPALYSETLANKDNGYEQQWREQRDELTSIGFNAEWQVNDRLSFNFDVHDSTMESLPDGPGNAGSIDVSVANPTQTSQVTDWDRDLPLTQATFEDGFSLNDFGSQVARIWYAGQTTDVTQVQLNGAFEFDDGRFDFGVESRTVEMEQQNSDRYMALGDWGVANPGEIPDGLLQEFSLLGQFDDYPTGGGFQNGARGNPVALAEWAVSEYGTADNGYAVAYNPDFSNNNLIEEDINALFAQVTIQGELGGMETNLVTGFRYETTDVTSTSFTLIPDARVWQDNNDFQTVFSENTEAFTVKSDYDNLLPSLDFDIALTDDVKARFSYSKTIARAGYGQLAASVGGFGNVGSTYLGSTPTANATNPSLKPLESDNLDLSVEWYYDESSYVSAGFFEKRVSNFIGTEQIPESHFGLRDVTNGPRVEEAAQALSDGGYDINDTSLFVMTAVLDNPDAFPNGAADYSDDADFAVDVATDYDLTPNAEDPLMVFNTATPVNNREAKLYGSELAAQHFFGDTGFGVQANYTIVRGDVAFNDLGDPSESQFALLGLSDTANLVGIYENYGFTVRLAYNWRDKFLNETNRGNSRNPVYVEEYSQLDLNVAYDVTDDLTVFFEGINLTEENLRQHGRSVNQLWDLQDQGARYQIGARYAF</sequence>
<evidence type="ECO:0000256" key="2">
    <source>
        <dbReference type="ARBA" id="ARBA00022448"/>
    </source>
</evidence>
<keyword evidence="13" id="KW-0675">Receptor</keyword>
<dbReference type="PANTHER" id="PTHR40980">
    <property type="entry name" value="PLUG DOMAIN-CONTAINING PROTEIN"/>
    <property type="match status" value="1"/>
</dbReference>
<dbReference type="AlphaFoldDB" id="A0A3N1NPK7"/>
<gene>
    <name evidence="13" type="ORF">EDC38_2320</name>
</gene>
<keyword evidence="2 8" id="KW-0813">Transport</keyword>
<evidence type="ECO:0000256" key="7">
    <source>
        <dbReference type="ARBA" id="ARBA00023237"/>
    </source>
</evidence>
<dbReference type="GO" id="GO:0009279">
    <property type="term" value="C:cell outer membrane"/>
    <property type="evidence" value="ECO:0007669"/>
    <property type="project" value="UniProtKB-SubCell"/>
</dbReference>
<feature type="domain" description="TonB-dependent receptor-like beta-barrel" evidence="11">
    <location>
        <begin position="427"/>
        <end position="966"/>
    </location>
</feature>
<dbReference type="Proteomes" id="UP000273643">
    <property type="component" value="Unassembled WGS sequence"/>
</dbReference>
<dbReference type="SUPFAM" id="SSF56935">
    <property type="entry name" value="Porins"/>
    <property type="match status" value="1"/>
</dbReference>
<comment type="caution">
    <text evidence="13">The sequence shown here is derived from an EMBL/GenBank/DDBJ whole genome shotgun (WGS) entry which is preliminary data.</text>
</comment>
<evidence type="ECO:0000256" key="3">
    <source>
        <dbReference type="ARBA" id="ARBA00022452"/>
    </source>
</evidence>
<dbReference type="InterPro" id="IPR039426">
    <property type="entry name" value="TonB-dep_rcpt-like"/>
</dbReference>
<organism evidence="13 14">
    <name type="scientific">Marinimicrobium koreense</name>
    <dbReference type="NCBI Taxonomy" id="306545"/>
    <lineage>
        <taxon>Bacteria</taxon>
        <taxon>Pseudomonadati</taxon>
        <taxon>Pseudomonadota</taxon>
        <taxon>Gammaproteobacteria</taxon>
        <taxon>Cellvibrionales</taxon>
        <taxon>Cellvibrionaceae</taxon>
        <taxon>Marinimicrobium</taxon>
    </lineage>
</organism>
<dbReference type="InterPro" id="IPR000531">
    <property type="entry name" value="Beta-barrel_TonB"/>
</dbReference>
<dbReference type="Gene3D" id="2.40.170.20">
    <property type="entry name" value="TonB-dependent receptor, beta-barrel domain"/>
    <property type="match status" value="1"/>
</dbReference>
<dbReference type="NCBIfam" id="TIGR01782">
    <property type="entry name" value="TonB-Xanth-Caul"/>
    <property type="match status" value="1"/>
</dbReference>
<name>A0A3N1NPK7_9GAMM</name>
<evidence type="ECO:0000259" key="11">
    <source>
        <dbReference type="Pfam" id="PF00593"/>
    </source>
</evidence>
<dbReference type="OrthoDB" id="8727862at2"/>
<accession>A0A3N1NPK7</accession>
<dbReference type="PANTHER" id="PTHR40980:SF3">
    <property type="entry name" value="TONB-DEPENDENT RECEPTOR-LIKE BETA-BARREL DOMAIN-CONTAINING PROTEIN"/>
    <property type="match status" value="1"/>
</dbReference>
<proteinExistence type="inferred from homology"/>
<keyword evidence="7 8" id="KW-0998">Cell outer membrane</keyword>
<keyword evidence="6 8" id="KW-0472">Membrane</keyword>
<keyword evidence="14" id="KW-1185">Reference proteome</keyword>
<keyword evidence="4 8" id="KW-0812">Transmembrane</keyword>
<dbReference type="Gene3D" id="2.170.130.10">
    <property type="entry name" value="TonB-dependent receptor, plug domain"/>
    <property type="match status" value="1"/>
</dbReference>
<keyword evidence="5 9" id="KW-0798">TonB box</keyword>
<evidence type="ECO:0000256" key="10">
    <source>
        <dbReference type="SAM" id="SignalP"/>
    </source>
</evidence>
<evidence type="ECO:0000256" key="9">
    <source>
        <dbReference type="RuleBase" id="RU003357"/>
    </source>
</evidence>
<reference evidence="13 14" key="1">
    <citation type="submission" date="2018-11" db="EMBL/GenBank/DDBJ databases">
        <title>Genomic Encyclopedia of Type Strains, Phase IV (KMG-IV): sequencing the most valuable type-strain genomes for metagenomic binning, comparative biology and taxonomic classification.</title>
        <authorList>
            <person name="Goeker M."/>
        </authorList>
    </citation>
    <scope>NUCLEOTIDE SEQUENCE [LARGE SCALE GENOMIC DNA]</scope>
    <source>
        <strain evidence="13 14">DSM 16974</strain>
    </source>
</reference>
<dbReference type="InterPro" id="IPR036942">
    <property type="entry name" value="Beta-barrel_TonB_sf"/>
</dbReference>
<evidence type="ECO:0000256" key="5">
    <source>
        <dbReference type="ARBA" id="ARBA00023077"/>
    </source>
</evidence>
<comment type="subcellular location">
    <subcellularLocation>
        <location evidence="1 8">Cell outer membrane</location>
        <topology evidence="1 8">Multi-pass membrane protein</topology>
    </subcellularLocation>
</comment>
<protein>
    <submittedName>
        <fullName evidence="13">TonB-dependent receptor</fullName>
    </submittedName>
</protein>
<dbReference type="InterPro" id="IPR037066">
    <property type="entry name" value="Plug_dom_sf"/>
</dbReference>
<evidence type="ECO:0000256" key="4">
    <source>
        <dbReference type="ARBA" id="ARBA00022692"/>
    </source>
</evidence>
<evidence type="ECO:0000256" key="8">
    <source>
        <dbReference type="PROSITE-ProRule" id="PRU01360"/>
    </source>
</evidence>
<evidence type="ECO:0000256" key="1">
    <source>
        <dbReference type="ARBA" id="ARBA00004571"/>
    </source>
</evidence>
<feature type="domain" description="TonB-dependent receptor plug" evidence="12">
    <location>
        <begin position="57"/>
        <end position="174"/>
    </location>
</feature>
<comment type="similarity">
    <text evidence="8 9">Belongs to the TonB-dependent receptor family.</text>
</comment>
<evidence type="ECO:0000256" key="6">
    <source>
        <dbReference type="ARBA" id="ARBA00023136"/>
    </source>
</evidence>
<feature type="signal peptide" evidence="10">
    <location>
        <begin position="1"/>
        <end position="31"/>
    </location>
</feature>
<dbReference type="RefSeq" id="WP_123638639.1">
    <property type="nucleotide sequence ID" value="NZ_RJUK01000001.1"/>
</dbReference>
<dbReference type="InterPro" id="IPR010104">
    <property type="entry name" value="TonB_rcpt_bac"/>
</dbReference>
<feature type="chain" id="PRO_5018084818" evidence="10">
    <location>
        <begin position="32"/>
        <end position="999"/>
    </location>
</feature>
<keyword evidence="10" id="KW-0732">Signal</keyword>
<dbReference type="Pfam" id="PF07715">
    <property type="entry name" value="Plug"/>
    <property type="match status" value="1"/>
</dbReference>
<evidence type="ECO:0000259" key="12">
    <source>
        <dbReference type="Pfam" id="PF07715"/>
    </source>
</evidence>
<evidence type="ECO:0000313" key="14">
    <source>
        <dbReference type="Proteomes" id="UP000273643"/>
    </source>
</evidence>
<dbReference type="PROSITE" id="PS52016">
    <property type="entry name" value="TONB_DEPENDENT_REC_3"/>
    <property type="match status" value="1"/>
</dbReference>
<keyword evidence="3 8" id="KW-1134">Transmembrane beta strand</keyword>
<dbReference type="EMBL" id="RJUK01000001">
    <property type="protein sequence ID" value="ROQ21694.1"/>
    <property type="molecule type" value="Genomic_DNA"/>
</dbReference>